<comment type="caution">
    <text evidence="1">The sequence shown here is derived from an EMBL/GenBank/DDBJ whole genome shotgun (WGS) entry which is preliminary data.</text>
</comment>
<dbReference type="Proteomes" id="UP001597343">
    <property type="component" value="Unassembled WGS sequence"/>
</dbReference>
<dbReference type="Gene3D" id="2.30.110.10">
    <property type="entry name" value="Electron Transport, Fmn-binding Protein, Chain A"/>
    <property type="match status" value="1"/>
</dbReference>
<dbReference type="PANTHER" id="PTHR35802:SF1">
    <property type="entry name" value="PROTEASE SYNTHASE AND SPORULATION PROTEIN PAI 2"/>
    <property type="match status" value="1"/>
</dbReference>
<dbReference type="InterPro" id="IPR007396">
    <property type="entry name" value="TR_PAI2-type"/>
</dbReference>
<gene>
    <name evidence="1" type="ORF">ACFSOY_18830</name>
</gene>
<dbReference type="RefSeq" id="WP_386049326.1">
    <property type="nucleotide sequence ID" value="NZ_JBHUIO010000011.1"/>
</dbReference>
<dbReference type="SUPFAM" id="SSF50475">
    <property type="entry name" value="FMN-binding split barrel"/>
    <property type="match status" value="1"/>
</dbReference>
<dbReference type="PIRSF" id="PIRSF010372">
    <property type="entry name" value="PaiB"/>
    <property type="match status" value="1"/>
</dbReference>
<name>A0ABW5A274_9BACL</name>
<reference evidence="2" key="1">
    <citation type="journal article" date="2019" name="Int. J. Syst. Evol. Microbiol.">
        <title>The Global Catalogue of Microorganisms (GCM) 10K type strain sequencing project: providing services to taxonomists for standard genome sequencing and annotation.</title>
        <authorList>
            <consortium name="The Broad Institute Genomics Platform"/>
            <consortium name="The Broad Institute Genome Sequencing Center for Infectious Disease"/>
            <person name="Wu L."/>
            <person name="Ma J."/>
        </authorList>
    </citation>
    <scope>NUCLEOTIDE SEQUENCE [LARGE SCALE GENOMIC DNA]</scope>
    <source>
        <strain evidence="2">CGMCC 1.13574</strain>
    </source>
</reference>
<dbReference type="InterPro" id="IPR012349">
    <property type="entry name" value="Split_barrel_FMN-bd"/>
</dbReference>
<evidence type="ECO:0000313" key="2">
    <source>
        <dbReference type="Proteomes" id="UP001597343"/>
    </source>
</evidence>
<organism evidence="1 2">
    <name type="scientific">Tumebacillus lipolyticus</name>
    <dbReference type="NCBI Taxonomy" id="1280370"/>
    <lineage>
        <taxon>Bacteria</taxon>
        <taxon>Bacillati</taxon>
        <taxon>Bacillota</taxon>
        <taxon>Bacilli</taxon>
        <taxon>Bacillales</taxon>
        <taxon>Alicyclobacillaceae</taxon>
        <taxon>Tumebacillus</taxon>
    </lineage>
</organism>
<dbReference type="PANTHER" id="PTHR35802">
    <property type="entry name" value="PROTEASE SYNTHASE AND SPORULATION PROTEIN PAI 2"/>
    <property type="match status" value="1"/>
</dbReference>
<sequence>MYIPRSFAMEDRAEIDQFMKENSFGILFSQTEDGPRGTHLPFFLAEDEGEQGVLYGHMAKANPHWKETARDVLVVFSGPHHYISPTWYQQPNNVPTWNYVAVHAYGEIEIFEEPAALMELLERSVNFFEAGMPKPWKIEESQEYAERMLSGIVGFKIVLNKVEGKKKLNQNKPAQLQQHVIEALRSQEQEEAHRVAALMERNAADRTSEE</sequence>
<dbReference type="Pfam" id="PF04299">
    <property type="entry name" value="FMN_bind_2"/>
    <property type="match status" value="1"/>
</dbReference>
<dbReference type="EMBL" id="JBHUIO010000011">
    <property type="protein sequence ID" value="MFD2172024.1"/>
    <property type="molecule type" value="Genomic_DNA"/>
</dbReference>
<keyword evidence="2" id="KW-1185">Reference proteome</keyword>
<proteinExistence type="predicted"/>
<evidence type="ECO:0000313" key="1">
    <source>
        <dbReference type="EMBL" id="MFD2172024.1"/>
    </source>
</evidence>
<protein>
    <submittedName>
        <fullName evidence="1">FMN-binding negative transcriptional regulator</fullName>
    </submittedName>
</protein>
<accession>A0ABW5A274</accession>